<dbReference type="GO" id="GO:1990610">
    <property type="term" value="F:acetolactate synthase regulator activity"/>
    <property type="evidence" value="ECO:0007669"/>
    <property type="project" value="UniProtKB-UniRule"/>
</dbReference>
<organism evidence="10 11">
    <name type="scientific">Phaeovulum vinaykumarii</name>
    <dbReference type="NCBI Taxonomy" id="407234"/>
    <lineage>
        <taxon>Bacteria</taxon>
        <taxon>Pseudomonadati</taxon>
        <taxon>Pseudomonadota</taxon>
        <taxon>Alphaproteobacteria</taxon>
        <taxon>Rhodobacterales</taxon>
        <taxon>Paracoccaceae</taxon>
        <taxon>Phaeovulum</taxon>
    </lineage>
</organism>
<dbReference type="NCBIfam" id="NF008864">
    <property type="entry name" value="PRK11895.1"/>
    <property type="match status" value="1"/>
</dbReference>
<dbReference type="AlphaFoldDB" id="A0A1N7M4D5"/>
<evidence type="ECO:0000256" key="8">
    <source>
        <dbReference type="RuleBase" id="RU368092"/>
    </source>
</evidence>
<dbReference type="InterPro" id="IPR039557">
    <property type="entry name" value="AHAS_ACT"/>
</dbReference>
<evidence type="ECO:0000256" key="2">
    <source>
        <dbReference type="ARBA" id="ARBA00005025"/>
    </source>
</evidence>
<comment type="similarity">
    <text evidence="3 8">Belongs to the acetolactate synthase small subunit family.</text>
</comment>
<evidence type="ECO:0000256" key="6">
    <source>
        <dbReference type="ARBA" id="ARBA00023304"/>
    </source>
</evidence>
<comment type="function">
    <text evidence="8">Catalyzes the conversion of 2 pyruvate molecules into acetolactate in the first common step of the biosynthetic pathway of the branched-amino acids such as leucine, isoleucine, and valine.</text>
</comment>
<dbReference type="NCBIfam" id="TIGR00119">
    <property type="entry name" value="acolac_sm"/>
    <property type="match status" value="1"/>
</dbReference>
<dbReference type="OrthoDB" id="9787365at2"/>
<dbReference type="FunFam" id="3.30.70.260:FF:000001">
    <property type="entry name" value="Acetolactate synthase, small subunit"/>
    <property type="match status" value="1"/>
</dbReference>
<proteinExistence type="inferred from homology"/>
<dbReference type="GO" id="GO:0009097">
    <property type="term" value="P:isoleucine biosynthetic process"/>
    <property type="evidence" value="ECO:0007669"/>
    <property type="project" value="UniProtKB-UniRule"/>
</dbReference>
<dbReference type="Proteomes" id="UP000186098">
    <property type="component" value="Unassembled WGS sequence"/>
</dbReference>
<dbReference type="EMBL" id="FTOM01000005">
    <property type="protein sequence ID" value="SIS80902.1"/>
    <property type="molecule type" value="Genomic_DNA"/>
</dbReference>
<dbReference type="UniPathway" id="UPA00047">
    <property type="reaction ID" value="UER00055"/>
</dbReference>
<keyword evidence="6 8" id="KW-0100">Branched-chain amino acid biosynthesis</keyword>
<dbReference type="InterPro" id="IPR045865">
    <property type="entry name" value="ACT-like_dom_sf"/>
</dbReference>
<keyword evidence="5 8" id="KW-0028">Amino-acid biosynthesis</keyword>
<keyword evidence="11" id="KW-1185">Reference proteome</keyword>
<dbReference type="PANTHER" id="PTHR30239">
    <property type="entry name" value="ACETOLACTATE SYNTHASE SMALL SUBUNIT"/>
    <property type="match status" value="1"/>
</dbReference>
<evidence type="ECO:0000256" key="7">
    <source>
        <dbReference type="ARBA" id="ARBA00048670"/>
    </source>
</evidence>
<comment type="pathway">
    <text evidence="1 8">Amino-acid biosynthesis; L-isoleucine biosynthesis; L-isoleucine from 2-oxobutanoate: step 1/4.</text>
</comment>
<gene>
    <name evidence="10" type="ORF">SAMN05421795_105171</name>
</gene>
<dbReference type="Pfam" id="PF10369">
    <property type="entry name" value="ALS_ss_C"/>
    <property type="match status" value="1"/>
</dbReference>
<dbReference type="InterPro" id="IPR054480">
    <property type="entry name" value="AHAS_small-like_ACT"/>
</dbReference>
<comment type="pathway">
    <text evidence="2 8">Amino-acid biosynthesis; L-valine biosynthesis; L-valine from pyruvate: step 1/4.</text>
</comment>
<sequence>MAALNIKKGSSSHSAYDLRDFHSQAERSHTLALIVDNEAGVLARVIGLFSGRGYNIDSLTVAETDHKGHRSRITIVTRGTEAVIEQIKAQLGRIVPVHEVHDLTVESAAVERELALFKVVGGGDKRVEALRLADIFRANVVDSTLESFVFEITGTSEKIDAFAELMRPLGLADVARTGVAALSRGA</sequence>
<keyword evidence="8" id="KW-0808">Transferase</keyword>
<comment type="subunit">
    <text evidence="4 8">Dimer of large and small chains.</text>
</comment>
<evidence type="ECO:0000259" key="9">
    <source>
        <dbReference type="PROSITE" id="PS51671"/>
    </source>
</evidence>
<dbReference type="GO" id="GO:0005829">
    <property type="term" value="C:cytosol"/>
    <property type="evidence" value="ECO:0007669"/>
    <property type="project" value="TreeGrafter"/>
</dbReference>
<dbReference type="InterPro" id="IPR027271">
    <property type="entry name" value="Acetolactate_synth/TF_NikR_C"/>
</dbReference>
<evidence type="ECO:0000256" key="3">
    <source>
        <dbReference type="ARBA" id="ARBA00006341"/>
    </source>
</evidence>
<dbReference type="RefSeq" id="WP_076366216.1">
    <property type="nucleotide sequence ID" value="NZ_FTOM01000005.1"/>
</dbReference>
<dbReference type="GO" id="GO:0003984">
    <property type="term" value="F:acetolactate synthase activity"/>
    <property type="evidence" value="ECO:0007669"/>
    <property type="project" value="UniProtKB-UniRule"/>
</dbReference>
<dbReference type="EC" id="2.2.1.6" evidence="8"/>
<evidence type="ECO:0000256" key="4">
    <source>
        <dbReference type="ARBA" id="ARBA00011744"/>
    </source>
</evidence>
<dbReference type="InterPro" id="IPR019455">
    <property type="entry name" value="Acetolactate_synth_ssu_C"/>
</dbReference>
<evidence type="ECO:0000256" key="1">
    <source>
        <dbReference type="ARBA" id="ARBA00004974"/>
    </source>
</evidence>
<comment type="catalytic activity">
    <reaction evidence="7 8">
        <text>2 pyruvate + H(+) = (2S)-2-acetolactate + CO2</text>
        <dbReference type="Rhea" id="RHEA:25249"/>
        <dbReference type="ChEBI" id="CHEBI:15361"/>
        <dbReference type="ChEBI" id="CHEBI:15378"/>
        <dbReference type="ChEBI" id="CHEBI:16526"/>
        <dbReference type="ChEBI" id="CHEBI:58476"/>
        <dbReference type="EC" id="2.2.1.6"/>
    </reaction>
</comment>
<feature type="domain" description="ACT" evidence="9">
    <location>
        <begin position="30"/>
        <end position="105"/>
    </location>
</feature>
<dbReference type="PROSITE" id="PS51671">
    <property type="entry name" value="ACT"/>
    <property type="match status" value="1"/>
</dbReference>
<evidence type="ECO:0000313" key="11">
    <source>
        <dbReference type="Proteomes" id="UP000186098"/>
    </source>
</evidence>
<dbReference type="SUPFAM" id="SSF55021">
    <property type="entry name" value="ACT-like"/>
    <property type="match status" value="2"/>
</dbReference>
<dbReference type="PANTHER" id="PTHR30239:SF0">
    <property type="entry name" value="ACETOLACTATE SYNTHASE SMALL SUBUNIT 1, CHLOROPLASTIC"/>
    <property type="match status" value="1"/>
</dbReference>
<dbReference type="Gene3D" id="3.30.70.260">
    <property type="match status" value="1"/>
</dbReference>
<dbReference type="UniPathway" id="UPA00049">
    <property type="reaction ID" value="UER00059"/>
</dbReference>
<dbReference type="STRING" id="407234.SAMN05421795_105171"/>
<dbReference type="CDD" id="cd04878">
    <property type="entry name" value="ACT_AHAS"/>
    <property type="match status" value="1"/>
</dbReference>
<reference evidence="11" key="1">
    <citation type="submission" date="2017-01" db="EMBL/GenBank/DDBJ databases">
        <authorList>
            <person name="Varghese N."/>
            <person name="Submissions S."/>
        </authorList>
    </citation>
    <scope>NUCLEOTIDE SEQUENCE [LARGE SCALE GENOMIC DNA]</scope>
    <source>
        <strain evidence="11">DSM 18714</strain>
    </source>
</reference>
<evidence type="ECO:0000256" key="5">
    <source>
        <dbReference type="ARBA" id="ARBA00022605"/>
    </source>
</evidence>
<dbReference type="GO" id="GO:0009099">
    <property type="term" value="P:L-valine biosynthetic process"/>
    <property type="evidence" value="ECO:0007669"/>
    <property type="project" value="UniProtKB-UniRule"/>
</dbReference>
<dbReference type="InterPro" id="IPR004789">
    <property type="entry name" value="Acetalactate_synth_ssu"/>
</dbReference>
<evidence type="ECO:0000313" key="10">
    <source>
        <dbReference type="EMBL" id="SIS80902.1"/>
    </source>
</evidence>
<name>A0A1N7M4D5_9RHOB</name>
<accession>A0A1N7M4D5</accession>
<protein>
    <recommendedName>
        <fullName evidence="8">Acetolactate synthase small subunit</fullName>
        <shortName evidence="8">AHAS</shortName>
        <shortName evidence="8">ALS</shortName>
        <ecNumber evidence="8">2.2.1.6</ecNumber>
    </recommendedName>
    <alternativeName>
        <fullName evidence="8">Acetohydroxy-acid synthase small subunit</fullName>
    </alternativeName>
</protein>
<dbReference type="Gene3D" id="3.30.70.1150">
    <property type="entry name" value="ACT-like. Chain A, domain 2"/>
    <property type="match status" value="1"/>
</dbReference>
<dbReference type="Pfam" id="PF22629">
    <property type="entry name" value="ACT_AHAS_ss"/>
    <property type="match status" value="1"/>
</dbReference>
<dbReference type="InterPro" id="IPR002912">
    <property type="entry name" value="ACT_dom"/>
</dbReference>